<dbReference type="AlphaFoldDB" id="A0A2S2P5Z4"/>
<organism evidence="2">
    <name type="scientific">Schizaphis graminum</name>
    <name type="common">Green bug aphid</name>
    <dbReference type="NCBI Taxonomy" id="13262"/>
    <lineage>
        <taxon>Eukaryota</taxon>
        <taxon>Metazoa</taxon>
        <taxon>Ecdysozoa</taxon>
        <taxon>Arthropoda</taxon>
        <taxon>Hexapoda</taxon>
        <taxon>Insecta</taxon>
        <taxon>Pterygota</taxon>
        <taxon>Neoptera</taxon>
        <taxon>Paraneoptera</taxon>
        <taxon>Hemiptera</taxon>
        <taxon>Sternorrhyncha</taxon>
        <taxon>Aphidomorpha</taxon>
        <taxon>Aphidoidea</taxon>
        <taxon>Aphididae</taxon>
        <taxon>Aphidini</taxon>
        <taxon>Schizaphis</taxon>
    </lineage>
</organism>
<feature type="transmembrane region" description="Helical" evidence="1">
    <location>
        <begin position="63"/>
        <end position="87"/>
    </location>
</feature>
<keyword evidence="1" id="KW-0812">Transmembrane</keyword>
<keyword evidence="1" id="KW-1133">Transmembrane helix</keyword>
<gene>
    <name evidence="2" type="ORF">g.52528</name>
</gene>
<sequence>MFSFLFLAKFINCCLFSGEFSFAIIFFGLSLNFEYIRKAFNTDSLTPSLVAIFLKTSTQFSSFCSGTPIISTLLMIAFCSKTLIFLVRLPISTFNLQLVSFRLLFSSFNSLIEFFLR</sequence>
<accession>A0A2S2P5Z4</accession>
<keyword evidence="1" id="KW-0472">Membrane</keyword>
<feature type="transmembrane region" description="Helical" evidence="1">
    <location>
        <begin position="6"/>
        <end position="29"/>
    </location>
</feature>
<name>A0A2S2P5Z4_SCHGA</name>
<dbReference type="EMBL" id="GGMR01012216">
    <property type="protein sequence ID" value="MBY24835.1"/>
    <property type="molecule type" value="Transcribed_RNA"/>
</dbReference>
<evidence type="ECO:0000313" key="2">
    <source>
        <dbReference type="EMBL" id="MBY24835.1"/>
    </source>
</evidence>
<reference evidence="2" key="1">
    <citation type="submission" date="2018-04" db="EMBL/GenBank/DDBJ databases">
        <title>Transcriptome of Schizaphis graminum biotype I.</title>
        <authorList>
            <person name="Scully E.D."/>
            <person name="Geib S.M."/>
            <person name="Palmer N.A."/>
            <person name="Koch K."/>
            <person name="Bradshaw J."/>
            <person name="Heng-Moss T."/>
            <person name="Sarath G."/>
        </authorList>
    </citation>
    <scope>NUCLEOTIDE SEQUENCE</scope>
</reference>
<evidence type="ECO:0000256" key="1">
    <source>
        <dbReference type="SAM" id="Phobius"/>
    </source>
</evidence>
<proteinExistence type="predicted"/>
<protein>
    <submittedName>
        <fullName evidence="2">Uncharacterized protein</fullName>
    </submittedName>
</protein>